<dbReference type="InterPro" id="IPR033130">
    <property type="entry name" value="RNase_T2_His_AS_2"/>
</dbReference>
<dbReference type="InterPro" id="IPR036430">
    <property type="entry name" value="RNase_T2-like_sf"/>
</dbReference>
<reference evidence="4 5" key="1">
    <citation type="journal article" date="2013" name="Int. J. Syst. Evol. Microbiol.">
        <title>Celerinatantimonas yamalensis sp. nov., a cold-adapted diazotrophic bacterium from a cold permafrost brine.</title>
        <authorList>
            <person name="Shcherbakova V."/>
            <person name="Chuvilskaya N."/>
            <person name="Rivkina E."/>
            <person name="Demidov N."/>
            <person name="Uchaeva V."/>
            <person name="Suetin S."/>
            <person name="Suzina N."/>
            <person name="Gilichinsky D."/>
        </authorList>
    </citation>
    <scope>NUCLEOTIDE SEQUENCE [LARGE SCALE GENOMIC DNA]</scope>
    <source>
        <strain evidence="4 5">C7</strain>
    </source>
</reference>
<proteinExistence type="inferred from homology"/>
<dbReference type="Pfam" id="PF00445">
    <property type="entry name" value="Ribonuclease_T2"/>
    <property type="match status" value="1"/>
</dbReference>
<evidence type="ECO:0000256" key="2">
    <source>
        <dbReference type="RuleBase" id="RU004328"/>
    </source>
</evidence>
<comment type="similarity">
    <text evidence="1 2">Belongs to the RNase T2 family.</text>
</comment>
<sequence>MRTIIAALLFILLPLTAHAQCVINEQALNYHYDQHVDYSNPNIPTDFFMLMYSNSPQFCQKHGKSSQYNFQCHSENAFGWVIHGLWGDSTAAYLSGDIRQHPRFCRGDLPKVPLATLKPYLCMSPGTALLQGEWEKHGACDFPSARAYYQQEQQLYQRFKVAPGQLNSAQAVRWMKRHNPVLADKRLHRQGSEFGICFNRQFAVISCPKRRK</sequence>
<organism evidence="4 5">
    <name type="scientific">Celerinatantimonas yamalensis</name>
    <dbReference type="NCBI Taxonomy" id="559956"/>
    <lineage>
        <taxon>Bacteria</taxon>
        <taxon>Pseudomonadati</taxon>
        <taxon>Pseudomonadota</taxon>
        <taxon>Gammaproteobacteria</taxon>
        <taxon>Celerinatantimonadaceae</taxon>
        <taxon>Celerinatantimonas</taxon>
    </lineage>
</organism>
<feature type="signal peptide" evidence="3">
    <location>
        <begin position="1"/>
        <end position="19"/>
    </location>
</feature>
<dbReference type="PROSITE" id="PS00531">
    <property type="entry name" value="RNASE_T2_2"/>
    <property type="match status" value="1"/>
</dbReference>
<dbReference type="Gene3D" id="3.90.730.10">
    <property type="entry name" value="Ribonuclease T2-like"/>
    <property type="match status" value="1"/>
</dbReference>
<evidence type="ECO:0000313" key="4">
    <source>
        <dbReference type="EMBL" id="MFM2483765.1"/>
    </source>
</evidence>
<evidence type="ECO:0000256" key="3">
    <source>
        <dbReference type="SAM" id="SignalP"/>
    </source>
</evidence>
<keyword evidence="5" id="KW-1185">Reference proteome</keyword>
<comment type="caution">
    <text evidence="4">The sequence shown here is derived from an EMBL/GenBank/DDBJ whole genome shotgun (WGS) entry which is preliminary data.</text>
</comment>
<evidence type="ECO:0000313" key="5">
    <source>
        <dbReference type="Proteomes" id="UP001629953"/>
    </source>
</evidence>
<gene>
    <name evidence="4" type="ORF">ABUE30_01530</name>
</gene>
<keyword evidence="3" id="KW-0732">Signal</keyword>
<protein>
    <submittedName>
        <fullName evidence="4">Ribonuclease</fullName>
    </submittedName>
</protein>
<name>A0ABW9G252_9GAMM</name>
<feature type="chain" id="PRO_5046520985" evidence="3">
    <location>
        <begin position="20"/>
        <end position="212"/>
    </location>
</feature>
<dbReference type="Proteomes" id="UP001629953">
    <property type="component" value="Unassembled WGS sequence"/>
</dbReference>
<dbReference type="RefSeq" id="WP_408621924.1">
    <property type="nucleotide sequence ID" value="NZ_JBEQCT010000001.1"/>
</dbReference>
<dbReference type="SUPFAM" id="SSF55895">
    <property type="entry name" value="Ribonuclease Rh-like"/>
    <property type="match status" value="1"/>
</dbReference>
<dbReference type="EMBL" id="JBEQCT010000001">
    <property type="protein sequence ID" value="MFM2483765.1"/>
    <property type="molecule type" value="Genomic_DNA"/>
</dbReference>
<accession>A0ABW9G252</accession>
<dbReference type="InterPro" id="IPR001568">
    <property type="entry name" value="RNase_T2-like"/>
</dbReference>
<evidence type="ECO:0000256" key="1">
    <source>
        <dbReference type="ARBA" id="ARBA00007469"/>
    </source>
</evidence>